<dbReference type="EMBL" id="JBHSXN010000003">
    <property type="protein sequence ID" value="MFC6954293.1"/>
    <property type="molecule type" value="Genomic_DNA"/>
</dbReference>
<proteinExistence type="predicted"/>
<gene>
    <name evidence="1" type="ORF">ACFQGB_15630</name>
</gene>
<dbReference type="RefSeq" id="WP_336351247.1">
    <property type="nucleotide sequence ID" value="NZ_JAZAQL010000003.1"/>
</dbReference>
<comment type="caution">
    <text evidence="1">The sequence shown here is derived from an EMBL/GenBank/DDBJ whole genome shotgun (WGS) entry which is preliminary data.</text>
</comment>
<dbReference type="Pfam" id="PF18950">
    <property type="entry name" value="DUF5694"/>
    <property type="match status" value="1"/>
</dbReference>
<dbReference type="AlphaFoldDB" id="A0ABD5VHG8"/>
<evidence type="ECO:0000313" key="1">
    <source>
        <dbReference type="EMBL" id="MFC6954293.1"/>
    </source>
</evidence>
<dbReference type="Proteomes" id="UP001596395">
    <property type="component" value="Unassembled WGS sequence"/>
</dbReference>
<protein>
    <submittedName>
        <fullName evidence="1">DUF5694 domain-containing protein</fullName>
    </submittedName>
</protein>
<keyword evidence="2" id="KW-1185">Reference proteome</keyword>
<name>A0ABD5VHG8_9EURY</name>
<evidence type="ECO:0000313" key="2">
    <source>
        <dbReference type="Proteomes" id="UP001596395"/>
    </source>
</evidence>
<organism evidence="1 2">
    <name type="scientific">Halorubellus litoreus</name>
    <dbReference type="NCBI Taxonomy" id="755308"/>
    <lineage>
        <taxon>Archaea</taxon>
        <taxon>Methanobacteriati</taxon>
        <taxon>Methanobacteriota</taxon>
        <taxon>Stenosarchaea group</taxon>
        <taxon>Halobacteria</taxon>
        <taxon>Halobacteriales</taxon>
        <taxon>Halorubellaceae</taxon>
        <taxon>Halorubellus</taxon>
    </lineage>
</organism>
<dbReference type="InterPro" id="IPR043749">
    <property type="entry name" value="DUF5694"/>
</dbReference>
<accession>A0ABD5VHG8</accession>
<sequence length="287" mass="32384">MLRPKATARKTPTWPTPTPEQVEVVLLGTYHMDRPELDEVSLDIGDVLEPSRQAELATLATYLEAVDPDHVAVERPAARDDAVNEVYARYRDDEVAFDEEHAFDPAHPERDDEELACRSEVVQVGFRLAKRLGHEKVVPVDVPQSLGDDDAFDDLESAGYEPTTKVDVPRIDPTALQEAMDERLAESTLTEFHRYLNEEAALHANDGMFDRYVRYGDGENYAGPDALAKWYRRNLRMVHNVWKAIDDGDERVLFIVGSGHVHVLRHLLAETPQCCPTSALPYLPREG</sequence>
<reference evidence="1 2" key="1">
    <citation type="journal article" date="2019" name="Int. J. Syst. Evol. Microbiol.">
        <title>The Global Catalogue of Microorganisms (GCM) 10K type strain sequencing project: providing services to taxonomists for standard genome sequencing and annotation.</title>
        <authorList>
            <consortium name="The Broad Institute Genomics Platform"/>
            <consortium name="The Broad Institute Genome Sequencing Center for Infectious Disease"/>
            <person name="Wu L."/>
            <person name="Ma J."/>
        </authorList>
    </citation>
    <scope>NUCLEOTIDE SEQUENCE [LARGE SCALE GENOMIC DNA]</scope>
    <source>
        <strain evidence="1 2">GX26</strain>
    </source>
</reference>